<keyword evidence="6 10" id="KW-1133">Transmembrane helix</keyword>
<evidence type="ECO:0000256" key="6">
    <source>
        <dbReference type="ARBA" id="ARBA00022989"/>
    </source>
</evidence>
<evidence type="ECO:0000313" key="14">
    <source>
        <dbReference type="EMBL" id="CAA9546275.1"/>
    </source>
</evidence>
<reference evidence="14" key="1">
    <citation type="submission" date="2020-02" db="EMBL/GenBank/DDBJ databases">
        <authorList>
            <person name="Meier V. D."/>
        </authorList>
    </citation>
    <scope>NUCLEOTIDE SEQUENCE</scope>
    <source>
        <strain evidence="14">AVDCRST_MAG79</strain>
    </source>
</reference>
<dbReference type="PROSITE" id="PS51371">
    <property type="entry name" value="CBS"/>
    <property type="match status" value="2"/>
</dbReference>
<accession>A0A6J4UCL0</accession>
<feature type="transmembrane region" description="Helical" evidence="11">
    <location>
        <begin position="6"/>
        <end position="27"/>
    </location>
</feature>
<dbReference type="InterPro" id="IPR051676">
    <property type="entry name" value="UPF0053_domain"/>
</dbReference>
<feature type="transmembrane region" description="Helical" evidence="11">
    <location>
        <begin position="59"/>
        <end position="79"/>
    </location>
</feature>
<dbReference type="Pfam" id="PF01595">
    <property type="entry name" value="CNNM"/>
    <property type="match status" value="1"/>
</dbReference>
<evidence type="ECO:0000256" key="4">
    <source>
        <dbReference type="ARBA" id="ARBA00022692"/>
    </source>
</evidence>
<dbReference type="Pfam" id="PF03471">
    <property type="entry name" value="CorC_HlyC"/>
    <property type="match status" value="1"/>
</dbReference>
<organism evidence="14">
    <name type="scientific">uncultured Thermoleophilia bacterium</name>
    <dbReference type="NCBI Taxonomy" id="1497501"/>
    <lineage>
        <taxon>Bacteria</taxon>
        <taxon>Bacillati</taxon>
        <taxon>Actinomycetota</taxon>
        <taxon>Thermoleophilia</taxon>
        <taxon>environmental samples</taxon>
    </lineage>
</organism>
<feature type="domain" description="CNNM transmembrane" evidence="13">
    <location>
        <begin position="1"/>
        <end position="202"/>
    </location>
</feature>
<dbReference type="GO" id="GO:0005886">
    <property type="term" value="C:plasma membrane"/>
    <property type="evidence" value="ECO:0007669"/>
    <property type="project" value="UniProtKB-SubCell"/>
</dbReference>
<dbReference type="Gene3D" id="3.10.580.10">
    <property type="entry name" value="CBS-domain"/>
    <property type="match status" value="1"/>
</dbReference>
<dbReference type="InterPro" id="IPR002550">
    <property type="entry name" value="CNNM"/>
</dbReference>
<sequence>MTSALQIVFALSLVALNGFFVAAEFSLARARLTRLDTAAAEGSRASRRAAEQVRHIDRYLAACQLGITLASLGLGWVGEPAFADVLEPVLTRIGLAEDAAVVVGFAIAFAIITTLHVVLGELAPKSLAIQRAEGTARVIARPLEWFRIMFAPLIALFNGAGNATVRLLGVAPASEHELASTPEDLELLIAESSRSGTVSPEEAEMLRGVFHLADRQARDVMTPRPAVVVLAAEMAPDVGLDAALATPHSRFPVLAAEDTPVGVVHVADLAREVRQGGPRVVGALCREVPVTSESRPLDQLLEQLRHDRTSLSLVLDEYGQLAGVVSVEDIVEEVVGEIQDERDPESLVQRRGDGVLVAHGLTALDDLRDHGVQIHDDEVTSVGGLVLDRLGRPAHVGEIVEVHGYRLGVEEVDGTRIVRVRIEPLAHDGPPG</sequence>
<dbReference type="SMART" id="SM01091">
    <property type="entry name" value="CorC_HlyC"/>
    <property type="match status" value="1"/>
</dbReference>
<evidence type="ECO:0000256" key="9">
    <source>
        <dbReference type="PROSITE-ProRule" id="PRU00703"/>
    </source>
</evidence>
<dbReference type="InterPro" id="IPR005170">
    <property type="entry name" value="Transptr-assoc_dom"/>
</dbReference>
<evidence type="ECO:0000256" key="1">
    <source>
        <dbReference type="ARBA" id="ARBA00004651"/>
    </source>
</evidence>
<evidence type="ECO:0000256" key="10">
    <source>
        <dbReference type="PROSITE-ProRule" id="PRU01193"/>
    </source>
</evidence>
<comment type="similarity">
    <text evidence="2">Belongs to the UPF0053 family.</text>
</comment>
<keyword evidence="4 10" id="KW-0812">Transmembrane</keyword>
<dbReference type="CDD" id="cd04590">
    <property type="entry name" value="CBS_pair_CorC_HlyC_assoc"/>
    <property type="match status" value="1"/>
</dbReference>
<dbReference type="PROSITE" id="PS51846">
    <property type="entry name" value="CNNM"/>
    <property type="match status" value="1"/>
</dbReference>
<dbReference type="Pfam" id="PF00571">
    <property type="entry name" value="CBS"/>
    <property type="match status" value="1"/>
</dbReference>
<evidence type="ECO:0000256" key="11">
    <source>
        <dbReference type="SAM" id="Phobius"/>
    </source>
</evidence>
<keyword evidence="7 9" id="KW-0129">CBS domain</keyword>
<dbReference type="GO" id="GO:0050660">
    <property type="term" value="F:flavin adenine dinucleotide binding"/>
    <property type="evidence" value="ECO:0007669"/>
    <property type="project" value="InterPro"/>
</dbReference>
<dbReference type="SUPFAM" id="SSF54631">
    <property type="entry name" value="CBS-domain pair"/>
    <property type="match status" value="1"/>
</dbReference>
<proteinExistence type="inferred from homology"/>
<dbReference type="EMBL" id="CADCWC010000349">
    <property type="protein sequence ID" value="CAA9546275.1"/>
    <property type="molecule type" value="Genomic_DNA"/>
</dbReference>
<feature type="transmembrane region" description="Helical" evidence="11">
    <location>
        <begin position="99"/>
        <end position="119"/>
    </location>
</feature>
<name>A0A6J4UCL0_9ACTN</name>
<evidence type="ECO:0000256" key="3">
    <source>
        <dbReference type="ARBA" id="ARBA00022475"/>
    </source>
</evidence>
<dbReference type="InterPro" id="IPR044751">
    <property type="entry name" value="Ion_transp-like_CBS"/>
</dbReference>
<gene>
    <name evidence="14" type="ORF">AVDCRST_MAG79-2330</name>
</gene>
<keyword evidence="5" id="KW-0677">Repeat</keyword>
<dbReference type="InterPro" id="IPR016169">
    <property type="entry name" value="FAD-bd_PCMH_sub2"/>
</dbReference>
<evidence type="ECO:0000256" key="5">
    <source>
        <dbReference type="ARBA" id="ARBA00022737"/>
    </source>
</evidence>
<evidence type="ECO:0000259" key="13">
    <source>
        <dbReference type="PROSITE" id="PS51846"/>
    </source>
</evidence>
<comment type="subcellular location">
    <subcellularLocation>
        <location evidence="1">Cell membrane</location>
        <topology evidence="1">Multi-pass membrane protein</topology>
    </subcellularLocation>
</comment>
<evidence type="ECO:0000256" key="7">
    <source>
        <dbReference type="ARBA" id="ARBA00023122"/>
    </source>
</evidence>
<evidence type="ECO:0000256" key="2">
    <source>
        <dbReference type="ARBA" id="ARBA00006337"/>
    </source>
</evidence>
<dbReference type="PANTHER" id="PTHR43099:SF5">
    <property type="entry name" value="HLYC_CORC FAMILY TRANSPORTER"/>
    <property type="match status" value="1"/>
</dbReference>
<feature type="domain" description="CBS" evidence="12">
    <location>
        <begin position="284"/>
        <end position="341"/>
    </location>
</feature>
<dbReference type="Gene3D" id="3.30.465.10">
    <property type="match status" value="1"/>
</dbReference>
<evidence type="ECO:0000256" key="8">
    <source>
        <dbReference type="ARBA" id="ARBA00023136"/>
    </source>
</evidence>
<dbReference type="InterPro" id="IPR000644">
    <property type="entry name" value="CBS_dom"/>
</dbReference>
<dbReference type="PANTHER" id="PTHR43099">
    <property type="entry name" value="UPF0053 PROTEIN YRKA"/>
    <property type="match status" value="1"/>
</dbReference>
<dbReference type="SUPFAM" id="SSF56176">
    <property type="entry name" value="FAD-binding/transporter-associated domain-like"/>
    <property type="match status" value="1"/>
</dbReference>
<keyword evidence="8 10" id="KW-0472">Membrane</keyword>
<dbReference type="InterPro" id="IPR036318">
    <property type="entry name" value="FAD-bd_PCMH-like_sf"/>
</dbReference>
<feature type="domain" description="CBS" evidence="12">
    <location>
        <begin position="221"/>
        <end position="279"/>
    </location>
</feature>
<evidence type="ECO:0000259" key="12">
    <source>
        <dbReference type="PROSITE" id="PS51371"/>
    </source>
</evidence>
<dbReference type="AlphaFoldDB" id="A0A6J4UCL0"/>
<keyword evidence="3" id="KW-1003">Cell membrane</keyword>
<protein>
    <submittedName>
        <fullName evidence="14">Hemolysins and related proteins containing CBS domains</fullName>
    </submittedName>
</protein>
<dbReference type="InterPro" id="IPR046342">
    <property type="entry name" value="CBS_dom_sf"/>
</dbReference>